<evidence type="ECO:0000313" key="3">
    <source>
        <dbReference type="Proteomes" id="UP000199340"/>
    </source>
</evidence>
<keyword evidence="3" id="KW-1185">Reference proteome</keyword>
<keyword evidence="1" id="KW-0812">Transmembrane</keyword>
<reference evidence="2 3" key="1">
    <citation type="submission" date="2016-10" db="EMBL/GenBank/DDBJ databases">
        <authorList>
            <person name="de Groot N.N."/>
        </authorList>
    </citation>
    <scope>NUCLEOTIDE SEQUENCE [LARGE SCALE GENOMIC DNA]</scope>
    <source>
        <strain evidence="2 3">DSM 28010</strain>
    </source>
</reference>
<dbReference type="RefSeq" id="WP_090029002.1">
    <property type="nucleotide sequence ID" value="NZ_FNEB01000006.1"/>
</dbReference>
<accession>A0A1G8P7N1</accession>
<keyword evidence="1" id="KW-1133">Transmembrane helix</keyword>
<dbReference type="AlphaFoldDB" id="A0A1G8P7N1"/>
<feature type="transmembrane region" description="Helical" evidence="1">
    <location>
        <begin position="47"/>
        <end position="67"/>
    </location>
</feature>
<evidence type="ECO:0000313" key="2">
    <source>
        <dbReference type="EMBL" id="SDI88521.1"/>
    </source>
</evidence>
<dbReference type="OrthoDB" id="7870886at2"/>
<sequence length="138" mass="14678">MVQQSFHDRIARIQQHSGEVQMLSGPADVDAVRKQMRRKENAPNKPGPVKIMMTGMLMVPVGMAIGLMTKLFLDPDITPEAVNYLPLLAFVAAAHLALLGGVAGALASGFRKPTLNYALMFVFAGYGVASAVLGAAIQ</sequence>
<proteinExistence type="predicted"/>
<feature type="transmembrane region" description="Helical" evidence="1">
    <location>
        <begin position="117"/>
        <end position="137"/>
    </location>
</feature>
<feature type="transmembrane region" description="Helical" evidence="1">
    <location>
        <begin position="87"/>
        <end position="110"/>
    </location>
</feature>
<organism evidence="2 3">
    <name type="scientific">Lutimaribacter saemankumensis</name>
    <dbReference type="NCBI Taxonomy" id="490829"/>
    <lineage>
        <taxon>Bacteria</taxon>
        <taxon>Pseudomonadati</taxon>
        <taxon>Pseudomonadota</taxon>
        <taxon>Alphaproteobacteria</taxon>
        <taxon>Rhodobacterales</taxon>
        <taxon>Roseobacteraceae</taxon>
        <taxon>Lutimaribacter</taxon>
    </lineage>
</organism>
<gene>
    <name evidence="2" type="ORF">SAMN05421850_106115</name>
</gene>
<keyword evidence="1" id="KW-0472">Membrane</keyword>
<dbReference type="EMBL" id="FNEB01000006">
    <property type="protein sequence ID" value="SDI88521.1"/>
    <property type="molecule type" value="Genomic_DNA"/>
</dbReference>
<dbReference type="Proteomes" id="UP000199340">
    <property type="component" value="Unassembled WGS sequence"/>
</dbReference>
<name>A0A1G8P7N1_9RHOB</name>
<protein>
    <submittedName>
        <fullName evidence="2">Uncharacterized protein</fullName>
    </submittedName>
</protein>
<evidence type="ECO:0000256" key="1">
    <source>
        <dbReference type="SAM" id="Phobius"/>
    </source>
</evidence>